<dbReference type="EMBL" id="OU015566">
    <property type="protein sequence ID" value="CAG5105780.1"/>
    <property type="molecule type" value="Genomic_DNA"/>
</dbReference>
<protein>
    <submittedName>
        <fullName evidence="3">Oidioi.mRNA.OKI2018_I69.chr1.g2447.t1.cds</fullName>
    </submittedName>
</protein>
<reference evidence="3 4" key="1">
    <citation type="submission" date="2021-04" db="EMBL/GenBank/DDBJ databases">
        <authorList>
            <person name="Bliznina A."/>
        </authorList>
    </citation>
    <scope>NUCLEOTIDE SEQUENCE [LARGE SCALE GENOMIC DNA]</scope>
</reference>
<feature type="transmembrane region" description="Helical" evidence="2">
    <location>
        <begin position="66"/>
        <end position="87"/>
    </location>
</feature>
<feature type="compositionally biased region" description="Polar residues" evidence="1">
    <location>
        <begin position="151"/>
        <end position="168"/>
    </location>
</feature>
<keyword evidence="2" id="KW-1133">Transmembrane helix</keyword>
<evidence type="ECO:0000256" key="2">
    <source>
        <dbReference type="SAM" id="Phobius"/>
    </source>
</evidence>
<gene>
    <name evidence="3" type="ORF">OKIOD_LOCUS11212</name>
</gene>
<evidence type="ECO:0000313" key="3">
    <source>
        <dbReference type="EMBL" id="CAG5105780.1"/>
    </source>
</evidence>
<dbReference type="Proteomes" id="UP001158576">
    <property type="component" value="Chromosome 1"/>
</dbReference>
<keyword evidence="4" id="KW-1185">Reference proteome</keyword>
<evidence type="ECO:0000256" key="1">
    <source>
        <dbReference type="SAM" id="MobiDB-lite"/>
    </source>
</evidence>
<sequence length="168" mass="18232">MSDHMAFSQSCKPGCICEGMTLKDSPSIPVDVALSELDEFRQMGELNLPSSEEICDPIVDKSAYNITIMALLGVLTSFFAVISYGFYKRNSMNPASGKLRQVKKKKSCDVKSSLTATAIHAAMTSSTIADMSGEPQKKVASDSKEDDEFVQVTSHVNNRSHHSTATNS</sequence>
<proteinExistence type="predicted"/>
<feature type="region of interest" description="Disordered" evidence="1">
    <location>
        <begin position="130"/>
        <end position="168"/>
    </location>
</feature>
<evidence type="ECO:0000313" key="4">
    <source>
        <dbReference type="Proteomes" id="UP001158576"/>
    </source>
</evidence>
<keyword evidence="2" id="KW-0812">Transmembrane</keyword>
<accession>A0ABN7SRQ1</accession>
<keyword evidence="2" id="KW-0472">Membrane</keyword>
<name>A0ABN7SRQ1_OIKDI</name>
<organism evidence="3 4">
    <name type="scientific">Oikopleura dioica</name>
    <name type="common">Tunicate</name>
    <dbReference type="NCBI Taxonomy" id="34765"/>
    <lineage>
        <taxon>Eukaryota</taxon>
        <taxon>Metazoa</taxon>
        <taxon>Chordata</taxon>
        <taxon>Tunicata</taxon>
        <taxon>Appendicularia</taxon>
        <taxon>Copelata</taxon>
        <taxon>Oikopleuridae</taxon>
        <taxon>Oikopleura</taxon>
    </lineage>
</organism>